<dbReference type="InterPro" id="IPR058625">
    <property type="entry name" value="MdtA-like_BSH"/>
</dbReference>
<dbReference type="Gene3D" id="2.40.420.20">
    <property type="match status" value="1"/>
</dbReference>
<feature type="domain" description="Multidrug resistance protein MdtA-like barrel-sandwich hybrid" evidence="6">
    <location>
        <begin position="62"/>
        <end position="204"/>
    </location>
</feature>
<accession>A0AAW9REP9</accession>
<comment type="subcellular location">
    <subcellularLocation>
        <location evidence="1">Cell inner membrane</location>
        <topology evidence="1">Lipid-anchor</topology>
    </subcellularLocation>
</comment>
<dbReference type="PANTHER" id="PTHR30158">
    <property type="entry name" value="ACRA/E-RELATED COMPONENT OF DRUG EFFLUX TRANSPORTER"/>
    <property type="match status" value="1"/>
</dbReference>
<dbReference type="AlphaFoldDB" id="A0AAW9REP9"/>
<comment type="caution">
    <text evidence="9">The sequence shown here is derived from an EMBL/GenBank/DDBJ whole genome shotgun (WGS) entry which is preliminary data.</text>
</comment>
<dbReference type="PANTHER" id="PTHR30158:SF26">
    <property type="entry name" value="RESISTANCE-NODULATION-CELL DIVISION (RND) MULTIDRUG EFFLUX MEMBRANE FUSION PROTEIN MEXE"/>
    <property type="match status" value="1"/>
</dbReference>
<dbReference type="InterPro" id="IPR006143">
    <property type="entry name" value="RND_pump_MFP"/>
</dbReference>
<feature type="coiled-coil region" evidence="3">
    <location>
        <begin position="96"/>
        <end position="130"/>
    </location>
</feature>
<dbReference type="Pfam" id="PF25967">
    <property type="entry name" value="RND-MFP_C"/>
    <property type="match status" value="1"/>
</dbReference>
<evidence type="ECO:0000313" key="10">
    <source>
        <dbReference type="Proteomes" id="UP001359886"/>
    </source>
</evidence>
<protein>
    <submittedName>
        <fullName evidence="9">Efflux RND transporter periplasmic adaptor subunit</fullName>
    </submittedName>
</protein>
<dbReference type="Gene3D" id="1.10.287.470">
    <property type="entry name" value="Helix hairpin bin"/>
    <property type="match status" value="1"/>
</dbReference>
<evidence type="ECO:0000256" key="4">
    <source>
        <dbReference type="SAM" id="SignalP"/>
    </source>
</evidence>
<keyword evidence="3" id="KW-0175">Coiled coil</keyword>
<dbReference type="EMBL" id="JAZHOG010000001">
    <property type="protein sequence ID" value="MEJ8566036.1"/>
    <property type="molecule type" value="Genomic_DNA"/>
</dbReference>
<dbReference type="Pfam" id="PF25944">
    <property type="entry name" value="Beta-barrel_RND"/>
    <property type="match status" value="1"/>
</dbReference>
<dbReference type="Gene3D" id="2.40.50.100">
    <property type="match status" value="1"/>
</dbReference>
<dbReference type="Proteomes" id="UP001359886">
    <property type="component" value="Unassembled WGS sequence"/>
</dbReference>
<evidence type="ECO:0000259" key="7">
    <source>
        <dbReference type="Pfam" id="PF25944"/>
    </source>
</evidence>
<dbReference type="PROSITE" id="PS51257">
    <property type="entry name" value="PROKAR_LIPOPROTEIN"/>
    <property type="match status" value="1"/>
</dbReference>
<dbReference type="NCBIfam" id="TIGR01730">
    <property type="entry name" value="RND_mfp"/>
    <property type="match status" value="1"/>
</dbReference>
<evidence type="ECO:0000259" key="5">
    <source>
        <dbReference type="Pfam" id="PF25876"/>
    </source>
</evidence>
<feature type="domain" description="Multidrug resistance protein MdtA-like alpha-helical hairpin" evidence="5">
    <location>
        <begin position="102"/>
        <end position="172"/>
    </location>
</feature>
<dbReference type="InterPro" id="IPR058624">
    <property type="entry name" value="MdtA-like_HH"/>
</dbReference>
<reference evidence="9 10" key="1">
    <citation type="submission" date="2024-02" db="EMBL/GenBank/DDBJ databases">
        <title>A novel Wenzhouxiangellaceae bacterium, isolated from coastal sediments.</title>
        <authorList>
            <person name="Du Z.-J."/>
            <person name="Ye Y.-Q."/>
            <person name="Zhang X.-Y."/>
        </authorList>
    </citation>
    <scope>NUCLEOTIDE SEQUENCE [LARGE SCALE GENOMIC DNA]</scope>
    <source>
        <strain evidence="9 10">CH-27</strain>
    </source>
</reference>
<dbReference type="RefSeq" id="WP_354693360.1">
    <property type="nucleotide sequence ID" value="NZ_JAZHOG010000001.1"/>
</dbReference>
<feature type="signal peptide" evidence="4">
    <location>
        <begin position="1"/>
        <end position="26"/>
    </location>
</feature>
<evidence type="ECO:0000259" key="6">
    <source>
        <dbReference type="Pfam" id="PF25917"/>
    </source>
</evidence>
<dbReference type="Pfam" id="PF25917">
    <property type="entry name" value="BSH_RND"/>
    <property type="match status" value="1"/>
</dbReference>
<proteinExistence type="inferred from homology"/>
<dbReference type="Pfam" id="PF25876">
    <property type="entry name" value="HH_MFP_RND"/>
    <property type="match status" value="1"/>
</dbReference>
<evidence type="ECO:0000256" key="1">
    <source>
        <dbReference type="ARBA" id="ARBA00004519"/>
    </source>
</evidence>
<evidence type="ECO:0000259" key="8">
    <source>
        <dbReference type="Pfam" id="PF25967"/>
    </source>
</evidence>
<evidence type="ECO:0000256" key="2">
    <source>
        <dbReference type="ARBA" id="ARBA00009477"/>
    </source>
</evidence>
<dbReference type="GO" id="GO:0022857">
    <property type="term" value="F:transmembrane transporter activity"/>
    <property type="evidence" value="ECO:0007669"/>
    <property type="project" value="InterPro"/>
</dbReference>
<dbReference type="GO" id="GO:0046677">
    <property type="term" value="P:response to antibiotic"/>
    <property type="evidence" value="ECO:0007669"/>
    <property type="project" value="TreeGrafter"/>
</dbReference>
<dbReference type="InterPro" id="IPR058627">
    <property type="entry name" value="MdtA-like_C"/>
</dbReference>
<dbReference type="InterPro" id="IPR058626">
    <property type="entry name" value="MdtA-like_b-barrel"/>
</dbReference>
<keyword evidence="4" id="KW-0732">Signal</keyword>
<dbReference type="SUPFAM" id="SSF111369">
    <property type="entry name" value="HlyD-like secretion proteins"/>
    <property type="match status" value="1"/>
</dbReference>
<feature type="domain" description="Multidrug resistance protein MdtA-like C-terminal permuted SH3" evidence="8">
    <location>
        <begin position="305"/>
        <end position="365"/>
    </location>
</feature>
<dbReference type="GO" id="GO:0005886">
    <property type="term" value="C:plasma membrane"/>
    <property type="evidence" value="ECO:0007669"/>
    <property type="project" value="UniProtKB-SubCell"/>
</dbReference>
<evidence type="ECO:0000313" key="9">
    <source>
        <dbReference type="EMBL" id="MEJ8566036.1"/>
    </source>
</evidence>
<feature type="chain" id="PRO_5043567021" evidence="4">
    <location>
        <begin position="27"/>
        <end position="409"/>
    </location>
</feature>
<name>A0AAW9REP9_9GAMM</name>
<dbReference type="Gene3D" id="2.40.30.170">
    <property type="match status" value="1"/>
</dbReference>
<organism evidence="9 10">
    <name type="scientific">Elongatibacter sediminis</name>
    <dbReference type="NCBI Taxonomy" id="3119006"/>
    <lineage>
        <taxon>Bacteria</taxon>
        <taxon>Pseudomonadati</taxon>
        <taxon>Pseudomonadota</taxon>
        <taxon>Gammaproteobacteria</taxon>
        <taxon>Chromatiales</taxon>
        <taxon>Wenzhouxiangellaceae</taxon>
        <taxon>Elongatibacter</taxon>
    </lineage>
</organism>
<dbReference type="FunFam" id="2.40.420.20:FF:000001">
    <property type="entry name" value="Efflux RND transporter periplasmic adaptor subunit"/>
    <property type="match status" value="1"/>
</dbReference>
<comment type="similarity">
    <text evidence="2">Belongs to the membrane fusion protein (MFP) (TC 8.A.1) family.</text>
</comment>
<sequence length="409" mass="44736">MSRSNFMWAGLLAAVGLLLSSCSESGAETRQAPPPPPVSVAEVVAKEVQQWDEFNGRIEAAETVEVRPRVSGYIEAVAYEEGQEVRKGDVLFVIDQRSYRAELEQAEAELAQARTEAELARTELARARKLVEAQMIAEELFDQRAAAAERGEAAIRAAEARAEVARLNLEFTEVRAPIDGRAGRALVTPGNLVSTQPNATLLTTLVSIDPIYVYFEGDEQTYLRYVKMARDGERPSSRDAHNPVRVGLANESGFPHEGYMDFVDNQLDASTGTIRARAVLDNSQRIFTPGLFARVQLLGSGSFPALLIDDKAVLTDQDRKYVYVLGPDDRAERRDVTLGRVVEGLRVITSGLQPGDRVIVHGIQRIFMPGMQVAPEPIAMGDMPHSAPRIAALERDGEDAAATVLEPGR</sequence>
<feature type="domain" description="Multidrug resistance protein MdtA-like beta-barrel" evidence="7">
    <location>
        <begin position="210"/>
        <end position="297"/>
    </location>
</feature>
<gene>
    <name evidence="9" type="ORF">V3330_00250</name>
</gene>
<evidence type="ECO:0000256" key="3">
    <source>
        <dbReference type="SAM" id="Coils"/>
    </source>
</evidence>
<keyword evidence="10" id="KW-1185">Reference proteome</keyword>